<protein>
    <recommendedName>
        <fullName evidence="2">Neuroblastoma-amplified sequence N-terminal domain-containing protein</fullName>
    </recommendedName>
</protein>
<dbReference type="GO" id="GO:0070939">
    <property type="term" value="C:Dsl1/NZR complex"/>
    <property type="evidence" value="ECO:0007669"/>
    <property type="project" value="TreeGrafter"/>
</dbReference>
<dbReference type="GO" id="GO:0006890">
    <property type="term" value="P:retrograde vesicle-mediated transport, Golgi to endoplasmic reticulum"/>
    <property type="evidence" value="ECO:0007669"/>
    <property type="project" value="TreeGrafter"/>
</dbReference>
<keyword evidence="4" id="KW-1185">Reference proteome</keyword>
<dbReference type="InterPro" id="IPR029145">
    <property type="entry name" value="NBAS_N"/>
</dbReference>
<proteinExistence type="predicted"/>
<evidence type="ECO:0000313" key="4">
    <source>
        <dbReference type="Proteomes" id="UP000314982"/>
    </source>
</evidence>
<dbReference type="SUPFAM" id="SSF50969">
    <property type="entry name" value="YVTN repeat-like/Quinoprotein amine dehydrogenase"/>
    <property type="match status" value="1"/>
</dbReference>
<keyword evidence="1" id="KW-0853">WD repeat</keyword>
<dbReference type="PROSITE" id="PS50082">
    <property type="entry name" value="WD_REPEATS_2"/>
    <property type="match status" value="1"/>
</dbReference>
<dbReference type="STRING" id="62062.ENSHHUP00000028432"/>
<organism evidence="3 4">
    <name type="scientific">Hucho hucho</name>
    <name type="common">huchen</name>
    <dbReference type="NCBI Taxonomy" id="62062"/>
    <lineage>
        <taxon>Eukaryota</taxon>
        <taxon>Metazoa</taxon>
        <taxon>Chordata</taxon>
        <taxon>Craniata</taxon>
        <taxon>Vertebrata</taxon>
        <taxon>Euteleostomi</taxon>
        <taxon>Actinopterygii</taxon>
        <taxon>Neopterygii</taxon>
        <taxon>Teleostei</taxon>
        <taxon>Protacanthopterygii</taxon>
        <taxon>Salmoniformes</taxon>
        <taxon>Salmonidae</taxon>
        <taxon>Salmoninae</taxon>
        <taxon>Hucho</taxon>
    </lineage>
</organism>
<reference evidence="4" key="1">
    <citation type="submission" date="2018-06" db="EMBL/GenBank/DDBJ databases">
        <title>Genome assembly of Danube salmon.</title>
        <authorList>
            <person name="Macqueen D.J."/>
            <person name="Gundappa M.K."/>
        </authorList>
    </citation>
    <scope>NUCLEOTIDE SEQUENCE [LARGE SCALE GENOMIC DNA]</scope>
</reference>
<dbReference type="PANTHER" id="PTHR15922:SF2">
    <property type="entry name" value="NBAS SUBUNIT OF NRZ TETHERING COMPLEX"/>
    <property type="match status" value="1"/>
</dbReference>
<feature type="domain" description="Neuroblastoma-amplified sequence N-terminal" evidence="2">
    <location>
        <begin position="1"/>
        <end position="48"/>
    </location>
</feature>
<dbReference type="Ensembl" id="ENSHHUT00000029592.1">
    <property type="protein sequence ID" value="ENSHHUP00000028432.1"/>
    <property type="gene ID" value="ENSHHUG00000018110.1"/>
</dbReference>
<feature type="repeat" description="WD" evidence="1">
    <location>
        <begin position="1"/>
        <end position="32"/>
    </location>
</feature>
<reference evidence="3" key="2">
    <citation type="submission" date="2025-08" db="UniProtKB">
        <authorList>
            <consortium name="Ensembl"/>
        </authorList>
    </citation>
    <scope>IDENTIFICATION</scope>
</reference>
<dbReference type="Pfam" id="PF15492">
    <property type="entry name" value="Nbas_N"/>
    <property type="match status" value="1"/>
</dbReference>
<name>A0A4W5LR75_9TELE</name>
<dbReference type="Proteomes" id="UP000314982">
    <property type="component" value="Unassembled WGS sequence"/>
</dbReference>
<evidence type="ECO:0000259" key="2">
    <source>
        <dbReference type="Pfam" id="PF15492"/>
    </source>
</evidence>
<dbReference type="GO" id="GO:0000149">
    <property type="term" value="F:SNARE binding"/>
    <property type="evidence" value="ECO:0007669"/>
    <property type="project" value="TreeGrafter"/>
</dbReference>
<dbReference type="InterPro" id="IPR011044">
    <property type="entry name" value="Quino_amine_DH_bsu"/>
</dbReference>
<evidence type="ECO:0000256" key="1">
    <source>
        <dbReference type="PROSITE-ProRule" id="PRU00221"/>
    </source>
</evidence>
<sequence length="69" mass="7939">MSLSPDGSLLAVIHFSGRLSVWDLPSLRQTVSWDQQLQPGFEEINPEWKTSLEKRKKIKGRMVFGTDCY</sequence>
<dbReference type="PANTHER" id="PTHR15922">
    <property type="entry name" value="NEUROBLASTOMA-AMPLIFIED SEQUENCE"/>
    <property type="match status" value="1"/>
</dbReference>
<reference evidence="3" key="3">
    <citation type="submission" date="2025-09" db="UniProtKB">
        <authorList>
            <consortium name="Ensembl"/>
        </authorList>
    </citation>
    <scope>IDENTIFICATION</scope>
</reference>
<dbReference type="AlphaFoldDB" id="A0A4W5LR75"/>
<accession>A0A4W5LR75</accession>
<evidence type="ECO:0000313" key="3">
    <source>
        <dbReference type="Ensembl" id="ENSHHUP00000028432.1"/>
    </source>
</evidence>
<dbReference type="InterPro" id="IPR001680">
    <property type="entry name" value="WD40_rpt"/>
</dbReference>